<dbReference type="Pfam" id="PF00400">
    <property type="entry name" value="WD40"/>
    <property type="match status" value="1"/>
</dbReference>
<keyword evidence="4" id="KW-0863">Zinc-finger</keyword>
<dbReference type="InterPro" id="IPR036322">
    <property type="entry name" value="WD40_repeat_dom_sf"/>
</dbReference>
<evidence type="ECO:0000256" key="2">
    <source>
        <dbReference type="ARBA" id="ARBA00022723"/>
    </source>
</evidence>
<comment type="caution">
    <text evidence="9">The sequence shown here is derived from an EMBL/GenBank/DDBJ whole genome shotgun (WGS) entry which is preliminary data.</text>
</comment>
<dbReference type="InterPro" id="IPR037590">
    <property type="entry name" value="WDR24"/>
</dbReference>
<dbReference type="PROSITE" id="PS50294">
    <property type="entry name" value="WD_REPEATS_REGION"/>
    <property type="match status" value="1"/>
</dbReference>
<evidence type="ECO:0000256" key="6">
    <source>
        <dbReference type="PROSITE-ProRule" id="PRU00221"/>
    </source>
</evidence>
<keyword evidence="1 6" id="KW-0853">WD repeat</keyword>
<dbReference type="Proteomes" id="UP001150925">
    <property type="component" value="Unassembled WGS sequence"/>
</dbReference>
<keyword evidence="10" id="KW-1185">Reference proteome</keyword>
<feature type="compositionally biased region" description="Low complexity" evidence="7">
    <location>
        <begin position="482"/>
        <end position="497"/>
    </location>
</feature>
<evidence type="ECO:0000256" key="4">
    <source>
        <dbReference type="ARBA" id="ARBA00022771"/>
    </source>
</evidence>
<feature type="region of interest" description="Disordered" evidence="7">
    <location>
        <begin position="397"/>
        <end position="438"/>
    </location>
</feature>
<dbReference type="PANTHER" id="PTHR46200:SF1">
    <property type="entry name" value="GATOR COMPLEX PROTEIN WDR24"/>
    <property type="match status" value="1"/>
</dbReference>
<dbReference type="GO" id="GO:0005829">
    <property type="term" value="C:cytosol"/>
    <property type="evidence" value="ECO:0007669"/>
    <property type="project" value="TreeGrafter"/>
</dbReference>
<dbReference type="GO" id="GO:0016239">
    <property type="term" value="P:positive regulation of macroautophagy"/>
    <property type="evidence" value="ECO:0007669"/>
    <property type="project" value="TreeGrafter"/>
</dbReference>
<dbReference type="GO" id="GO:0061700">
    <property type="term" value="C:GATOR2 complex"/>
    <property type="evidence" value="ECO:0007669"/>
    <property type="project" value="TreeGrafter"/>
</dbReference>
<dbReference type="Pfam" id="PF17120">
    <property type="entry name" value="zf-RING_16"/>
    <property type="match status" value="1"/>
</dbReference>
<dbReference type="AlphaFoldDB" id="A0A9W8ARC1"/>
<accession>A0A9W8ARC1</accession>
<gene>
    <name evidence="9" type="primary">RTC1</name>
    <name evidence="9" type="ORF">IWQ62_002432</name>
</gene>
<organism evidence="9 10">
    <name type="scientific">Dispira parvispora</name>
    <dbReference type="NCBI Taxonomy" id="1520584"/>
    <lineage>
        <taxon>Eukaryota</taxon>
        <taxon>Fungi</taxon>
        <taxon>Fungi incertae sedis</taxon>
        <taxon>Zoopagomycota</taxon>
        <taxon>Kickxellomycotina</taxon>
        <taxon>Dimargaritomycetes</taxon>
        <taxon>Dimargaritales</taxon>
        <taxon>Dimargaritaceae</taxon>
        <taxon>Dispira</taxon>
    </lineage>
</organism>
<keyword evidence="5" id="KW-0862">Zinc</keyword>
<dbReference type="SMART" id="SM00320">
    <property type="entry name" value="WD40"/>
    <property type="match status" value="4"/>
</dbReference>
<keyword evidence="3" id="KW-0677">Repeat</keyword>
<dbReference type="PROSITE" id="PS00678">
    <property type="entry name" value="WD_REPEATS_1"/>
    <property type="match status" value="1"/>
</dbReference>
<feature type="compositionally biased region" description="Low complexity" evidence="7">
    <location>
        <begin position="527"/>
        <end position="539"/>
    </location>
</feature>
<proteinExistence type="predicted"/>
<evidence type="ECO:0000313" key="10">
    <source>
        <dbReference type="Proteomes" id="UP001150925"/>
    </source>
</evidence>
<protein>
    <submittedName>
        <fullName evidence="9">SEA (Seh1-associated) complex subunit</fullName>
    </submittedName>
</protein>
<feature type="compositionally biased region" description="Polar residues" evidence="7">
    <location>
        <begin position="413"/>
        <end position="433"/>
    </location>
</feature>
<dbReference type="CDD" id="cd16693">
    <property type="entry name" value="mRING-H2-C3H3C2_WDR24"/>
    <property type="match status" value="1"/>
</dbReference>
<dbReference type="GO" id="GO:0008270">
    <property type="term" value="F:zinc ion binding"/>
    <property type="evidence" value="ECO:0007669"/>
    <property type="project" value="UniProtKB-KW"/>
</dbReference>
<evidence type="ECO:0000259" key="8">
    <source>
        <dbReference type="Pfam" id="PF17120"/>
    </source>
</evidence>
<dbReference type="InterPro" id="IPR001680">
    <property type="entry name" value="WD40_rpt"/>
</dbReference>
<dbReference type="PANTHER" id="PTHR46200">
    <property type="entry name" value="GATOR COMPLEX PROTEIN WDR24"/>
    <property type="match status" value="1"/>
</dbReference>
<evidence type="ECO:0000256" key="3">
    <source>
        <dbReference type="ARBA" id="ARBA00022737"/>
    </source>
</evidence>
<feature type="compositionally biased region" description="Polar residues" evidence="7">
    <location>
        <begin position="507"/>
        <end position="518"/>
    </location>
</feature>
<evidence type="ECO:0000256" key="5">
    <source>
        <dbReference type="ARBA" id="ARBA00022833"/>
    </source>
</evidence>
<reference evidence="9" key="1">
    <citation type="submission" date="2022-07" db="EMBL/GenBank/DDBJ databases">
        <title>Phylogenomic reconstructions and comparative analyses of Kickxellomycotina fungi.</title>
        <authorList>
            <person name="Reynolds N.K."/>
            <person name="Stajich J.E."/>
            <person name="Barry K."/>
            <person name="Grigoriev I.V."/>
            <person name="Crous P."/>
            <person name="Smith M.E."/>
        </authorList>
    </citation>
    <scope>NUCLEOTIDE SEQUENCE</scope>
    <source>
        <strain evidence="9">RSA 1196</strain>
    </source>
</reference>
<dbReference type="GO" id="GO:1904263">
    <property type="term" value="P:positive regulation of TORC1 signaling"/>
    <property type="evidence" value="ECO:0007669"/>
    <property type="project" value="TreeGrafter"/>
</dbReference>
<dbReference type="OrthoDB" id="60955at2759"/>
<dbReference type="InterPro" id="IPR019775">
    <property type="entry name" value="WD40_repeat_CS"/>
</dbReference>
<dbReference type="InterPro" id="IPR049566">
    <property type="entry name" value="WDR59_RTC1-like_RING_Znf"/>
</dbReference>
<feature type="region of interest" description="Disordered" evidence="7">
    <location>
        <begin position="471"/>
        <end position="552"/>
    </location>
</feature>
<evidence type="ECO:0000256" key="7">
    <source>
        <dbReference type="SAM" id="MobiDB-lite"/>
    </source>
</evidence>
<keyword evidence="2" id="KW-0479">Metal-binding</keyword>
<feature type="compositionally biased region" description="Polar residues" evidence="7">
    <location>
        <begin position="755"/>
        <end position="786"/>
    </location>
</feature>
<dbReference type="EMBL" id="JANBPY010000515">
    <property type="protein sequence ID" value="KAJ1966415.1"/>
    <property type="molecule type" value="Genomic_DNA"/>
</dbReference>
<evidence type="ECO:0000313" key="9">
    <source>
        <dbReference type="EMBL" id="KAJ1966415.1"/>
    </source>
</evidence>
<feature type="repeat" description="WD" evidence="6">
    <location>
        <begin position="139"/>
        <end position="161"/>
    </location>
</feature>
<dbReference type="InterPro" id="IPR015943">
    <property type="entry name" value="WD40/YVTN_repeat-like_dom_sf"/>
</dbReference>
<feature type="repeat" description="WD" evidence="6">
    <location>
        <begin position="206"/>
        <end position="240"/>
    </location>
</feature>
<dbReference type="PROSITE" id="PS50082">
    <property type="entry name" value="WD_REPEATS_2"/>
    <property type="match status" value="2"/>
</dbReference>
<dbReference type="SUPFAM" id="SSF50978">
    <property type="entry name" value="WD40 repeat-like"/>
    <property type="match status" value="1"/>
</dbReference>
<feature type="domain" description="WDR59/RTC1-like RING zinc finger" evidence="8">
    <location>
        <begin position="997"/>
        <end position="1045"/>
    </location>
</feature>
<dbReference type="Gene3D" id="2.130.10.10">
    <property type="entry name" value="YVTN repeat-like/Quinoprotein amine dehydrogenase"/>
    <property type="match status" value="2"/>
</dbReference>
<name>A0A9W8ARC1_9FUNG</name>
<feature type="region of interest" description="Disordered" evidence="7">
    <location>
        <begin position="755"/>
        <end position="846"/>
    </location>
</feature>
<dbReference type="GO" id="GO:0005774">
    <property type="term" value="C:vacuolar membrane"/>
    <property type="evidence" value="ECO:0007669"/>
    <property type="project" value="TreeGrafter"/>
</dbReference>
<sequence length="1051" mass="115861">MEAHHGGQMPDLTTSLYSQFAHPIVHPLHKDIAAISPMPGDTNYLAVVGNDLSRVLEVGPQGITAEIPLKPTTSSHAFNRFTQVCWGSINAQSRVIAATASGSIYAWDPFSTPAKQVFYKREGCRINQIVSRPQEPHQFLTVASDGSIKLWDMRDNHRASLIVRRKAIIYSNAIFNPVDNRDCVVAEEDGSINQLDIRKKAFVARVFAHTQGVKSMHWNPEGRWLATAGNDKLIMVWDMNEPGFKGVRKTIHTQGNLKSVRWRPGHPEELASSHTLNDGRVYLWNINRPYLPRAYVYCPVPVVDFTFRDESVVWATCEQGNFRQLDFHAGTIVEDLFPRNRVCWSPRGQLAFTTSRHRIRNPVEEGLACLAAQPQSWPSVSHRRLLSIESNGSVGNMGSGNTAVKGWPGLAPSTLSTSDALSTGSSGTQNRGRNSGVAPHIASLVNGNFATNAGTIEALAMTQSMLSAASPPRPLVGGLPDSSVSRLTSRPSSTRASHGSPVVPPNSFVNDPYSSHRSTLGHHRGISHSSLYSGNSPSSLGELNQHGMSQDAQRIHTAQEVEVQELMRGSTLISQGIHALTCASPPLPTQDMGLCTLTATNYHFDPDAFAFLAQNYREDSTTPLLCCQNNANAALQVGNYRACSTWHILAMVFQSAQWLPTNQEIQKRLAAEHQIHMATQPWSANMPPAFPAYAAQYRPNRVPYYPPDFLMRQEALSGVEGNQPPYWVTPPPHYSNMPPYLRLNHIYSLSGKNGSIRSTQNAARSSHAATRMVQQDSVPNPMNSSSDAEHDDRASQNVYFSPQPFDPIPEQPSENEDSKPDPRSDVVTADHSPKAPSLSKFGAPPITDWTKPFNTGETSSAGVPVENTMAPGNQTIGVGKSSPLGDGVKLLQQIIEFYAQQGDVQFCVTLFFVFRQFLQPVVDHRRVAHWCTEYMELLRRFKLHAVATQIGNRSAFTFLKMPTTKHSEIATSCNFCNEPLPYSDHGYWACLACQHLTSQCALCHLPAKGQVIWCRGCGHGGHAKHLIEWYRKHSTCPTGCGHECTAITVEQ</sequence>
<evidence type="ECO:0000256" key="1">
    <source>
        <dbReference type="ARBA" id="ARBA00022574"/>
    </source>
</evidence>